<dbReference type="EMBL" id="CP030850">
    <property type="protein sequence ID" value="AXE18512.1"/>
    <property type="molecule type" value="Genomic_DNA"/>
</dbReference>
<feature type="transmembrane region" description="Helical" evidence="17">
    <location>
        <begin position="114"/>
        <end position="133"/>
    </location>
</feature>
<keyword evidence="9 17" id="KW-0812">Transmembrane</keyword>
<name>A0A344TIP1_9BACT</name>
<feature type="coiled-coil region" evidence="16">
    <location>
        <begin position="637"/>
        <end position="681"/>
    </location>
</feature>
<dbReference type="RefSeq" id="WP_114067295.1">
    <property type="nucleotide sequence ID" value="NZ_CP030850.1"/>
</dbReference>
<feature type="transmembrane region" description="Helical" evidence="17">
    <location>
        <begin position="189"/>
        <end position="216"/>
    </location>
</feature>
<keyword evidence="14" id="KW-0902">Two-component regulatory system</keyword>
<evidence type="ECO:0000256" key="3">
    <source>
        <dbReference type="ARBA" id="ARBA00004314"/>
    </source>
</evidence>
<proteinExistence type="inferred from homology"/>
<dbReference type="Pfam" id="PF02518">
    <property type="entry name" value="HATPase_c"/>
    <property type="match status" value="1"/>
</dbReference>
<dbReference type="KEGG" id="run:DR864_12480"/>
<organism evidence="19 20">
    <name type="scientific">Runella rosea</name>
    <dbReference type="NCBI Taxonomy" id="2259595"/>
    <lineage>
        <taxon>Bacteria</taxon>
        <taxon>Pseudomonadati</taxon>
        <taxon>Bacteroidota</taxon>
        <taxon>Cytophagia</taxon>
        <taxon>Cytophagales</taxon>
        <taxon>Spirosomataceae</taxon>
        <taxon>Runella</taxon>
    </lineage>
</organism>
<feature type="transmembrane region" description="Helical" evidence="17">
    <location>
        <begin position="160"/>
        <end position="177"/>
    </location>
</feature>
<evidence type="ECO:0000313" key="19">
    <source>
        <dbReference type="EMBL" id="AXE18512.1"/>
    </source>
</evidence>
<comment type="similarity">
    <text evidence="4">Belongs to the sodium:solute symporter (SSF) (TC 2.A.21) family.</text>
</comment>
<dbReference type="AlphaFoldDB" id="A0A344TIP1"/>
<dbReference type="InterPro" id="IPR018212">
    <property type="entry name" value="Na/solute_symporter_CS"/>
</dbReference>
<comment type="subcellular location">
    <subcellularLocation>
        <location evidence="2">Cell membrane</location>
    </subcellularLocation>
    <subcellularLocation>
        <location evidence="3">Membrane raft</location>
        <topology evidence="3">Multi-pass membrane protein</topology>
    </subcellularLocation>
</comment>
<dbReference type="InterPro" id="IPR003661">
    <property type="entry name" value="HisK_dim/P_dom"/>
</dbReference>
<dbReference type="PROSITE" id="PS50283">
    <property type="entry name" value="NA_SOLUT_SYMP_3"/>
    <property type="match status" value="1"/>
</dbReference>
<accession>A0A344TIP1</accession>
<feature type="transmembrane region" description="Helical" evidence="17">
    <location>
        <begin position="246"/>
        <end position="261"/>
    </location>
</feature>
<dbReference type="InterPro" id="IPR036097">
    <property type="entry name" value="HisK_dim/P_sf"/>
</dbReference>
<evidence type="ECO:0000256" key="14">
    <source>
        <dbReference type="ARBA" id="ARBA00023012"/>
    </source>
</evidence>
<feature type="transmembrane region" description="Helical" evidence="17">
    <location>
        <begin position="282"/>
        <end position="300"/>
    </location>
</feature>
<evidence type="ECO:0000313" key="20">
    <source>
        <dbReference type="Proteomes" id="UP000251993"/>
    </source>
</evidence>
<dbReference type="FunFam" id="1.10.287.130:FF:000001">
    <property type="entry name" value="Two-component sensor histidine kinase"/>
    <property type="match status" value="1"/>
</dbReference>
<dbReference type="GO" id="GO:0005886">
    <property type="term" value="C:plasma membrane"/>
    <property type="evidence" value="ECO:0007669"/>
    <property type="project" value="UniProtKB-SubCell"/>
</dbReference>
<dbReference type="Proteomes" id="UP000251993">
    <property type="component" value="Chromosome"/>
</dbReference>
<keyword evidence="8" id="KW-0808">Transferase</keyword>
<dbReference type="InterPro" id="IPR005467">
    <property type="entry name" value="His_kinase_dom"/>
</dbReference>
<keyword evidence="12" id="KW-0067">ATP-binding</keyword>
<gene>
    <name evidence="19" type="ORF">DR864_12480</name>
</gene>
<dbReference type="InterPro" id="IPR004358">
    <property type="entry name" value="Sig_transdc_His_kin-like_C"/>
</dbReference>
<evidence type="ECO:0000256" key="9">
    <source>
        <dbReference type="ARBA" id="ARBA00022692"/>
    </source>
</evidence>
<evidence type="ECO:0000256" key="7">
    <source>
        <dbReference type="ARBA" id="ARBA00022553"/>
    </source>
</evidence>
<keyword evidence="6" id="KW-1003">Cell membrane</keyword>
<comment type="catalytic activity">
    <reaction evidence="1">
        <text>ATP + protein L-histidine = ADP + protein N-phospho-L-histidine.</text>
        <dbReference type="EC" id="2.7.13.3"/>
    </reaction>
</comment>
<dbReference type="PRINTS" id="PR00344">
    <property type="entry name" value="BCTRLSENSOR"/>
</dbReference>
<evidence type="ECO:0000256" key="5">
    <source>
        <dbReference type="ARBA" id="ARBA00012438"/>
    </source>
</evidence>
<evidence type="ECO:0000256" key="16">
    <source>
        <dbReference type="SAM" id="Coils"/>
    </source>
</evidence>
<dbReference type="Pfam" id="PF00474">
    <property type="entry name" value="SSF"/>
    <property type="match status" value="1"/>
</dbReference>
<dbReference type="SMART" id="SM00388">
    <property type="entry name" value="HisKA"/>
    <property type="match status" value="1"/>
</dbReference>
<dbReference type="GO" id="GO:0005524">
    <property type="term" value="F:ATP binding"/>
    <property type="evidence" value="ECO:0007669"/>
    <property type="project" value="UniProtKB-KW"/>
</dbReference>
<evidence type="ECO:0000256" key="1">
    <source>
        <dbReference type="ARBA" id="ARBA00000085"/>
    </source>
</evidence>
<dbReference type="Gene3D" id="1.20.1730.10">
    <property type="entry name" value="Sodium/glucose cotransporter"/>
    <property type="match status" value="1"/>
</dbReference>
<evidence type="ECO:0000256" key="4">
    <source>
        <dbReference type="ARBA" id="ARBA00006434"/>
    </source>
</evidence>
<dbReference type="FunFam" id="3.30.565.10:FF:000023">
    <property type="entry name" value="PAS domain-containing sensor histidine kinase"/>
    <property type="match status" value="1"/>
</dbReference>
<evidence type="ECO:0000256" key="12">
    <source>
        <dbReference type="ARBA" id="ARBA00022840"/>
    </source>
</evidence>
<dbReference type="PROSITE" id="PS50109">
    <property type="entry name" value="HIS_KIN"/>
    <property type="match status" value="1"/>
</dbReference>
<feature type="transmembrane region" description="Helical" evidence="17">
    <location>
        <begin position="68"/>
        <end position="86"/>
    </location>
</feature>
<dbReference type="InterPro" id="IPR050736">
    <property type="entry name" value="Sensor_HK_Regulatory"/>
</dbReference>
<evidence type="ECO:0000256" key="2">
    <source>
        <dbReference type="ARBA" id="ARBA00004236"/>
    </source>
</evidence>
<dbReference type="OrthoDB" id="9764438at2"/>
<reference evidence="19 20" key="1">
    <citation type="submission" date="2018-07" db="EMBL/GenBank/DDBJ databases">
        <title>Genome sequencing of Runella.</title>
        <authorList>
            <person name="Baek M.-G."/>
            <person name="Yi H."/>
        </authorList>
    </citation>
    <scope>NUCLEOTIDE SEQUENCE [LARGE SCALE GENOMIC DNA]</scope>
    <source>
        <strain evidence="19 20">HYN0085</strain>
    </source>
</reference>
<dbReference type="InterPro" id="IPR036890">
    <property type="entry name" value="HATPase_C_sf"/>
</dbReference>
<dbReference type="SUPFAM" id="SSF47384">
    <property type="entry name" value="Homodimeric domain of signal transducing histidine kinase"/>
    <property type="match status" value="1"/>
</dbReference>
<dbReference type="Pfam" id="PF00512">
    <property type="entry name" value="HisKA"/>
    <property type="match status" value="1"/>
</dbReference>
<protein>
    <recommendedName>
        <fullName evidence="5">histidine kinase</fullName>
        <ecNumber evidence="5">2.7.13.3</ecNumber>
    </recommendedName>
</protein>
<dbReference type="Gene3D" id="3.30.565.10">
    <property type="entry name" value="Histidine kinase-like ATPase, C-terminal domain"/>
    <property type="match status" value="1"/>
</dbReference>
<feature type="transmembrane region" description="Helical" evidence="17">
    <location>
        <begin position="379"/>
        <end position="402"/>
    </location>
</feature>
<keyword evidence="10" id="KW-0547">Nucleotide-binding</keyword>
<evidence type="ECO:0000256" key="13">
    <source>
        <dbReference type="ARBA" id="ARBA00022989"/>
    </source>
</evidence>
<evidence type="ECO:0000256" key="8">
    <source>
        <dbReference type="ARBA" id="ARBA00022679"/>
    </source>
</evidence>
<dbReference type="PANTHER" id="PTHR43711">
    <property type="entry name" value="TWO-COMPONENT HISTIDINE KINASE"/>
    <property type="match status" value="1"/>
</dbReference>
<feature type="transmembrane region" description="Helical" evidence="17">
    <location>
        <begin position="36"/>
        <end position="56"/>
    </location>
</feature>
<evidence type="ECO:0000256" key="6">
    <source>
        <dbReference type="ARBA" id="ARBA00022475"/>
    </source>
</evidence>
<evidence type="ECO:0000256" key="10">
    <source>
        <dbReference type="ARBA" id="ARBA00022741"/>
    </source>
</evidence>
<dbReference type="PROSITE" id="PS00457">
    <property type="entry name" value="NA_SOLUT_SYMP_2"/>
    <property type="match status" value="1"/>
</dbReference>
<keyword evidence="11 19" id="KW-0418">Kinase</keyword>
<dbReference type="GO" id="GO:0000155">
    <property type="term" value="F:phosphorelay sensor kinase activity"/>
    <property type="evidence" value="ECO:0007669"/>
    <property type="project" value="InterPro"/>
</dbReference>
<keyword evidence="13 17" id="KW-1133">Transmembrane helix</keyword>
<feature type="transmembrane region" description="Helical" evidence="17">
    <location>
        <begin position="447"/>
        <end position="464"/>
    </location>
</feature>
<keyword evidence="7" id="KW-0597">Phosphoprotein</keyword>
<dbReference type="EC" id="2.7.13.3" evidence="5"/>
<dbReference type="CDD" id="cd16922">
    <property type="entry name" value="HATPase_EvgS-ArcB-TorS-like"/>
    <property type="match status" value="1"/>
</dbReference>
<dbReference type="SUPFAM" id="SSF55874">
    <property type="entry name" value="ATPase domain of HSP90 chaperone/DNA topoisomerase II/histidine kinase"/>
    <property type="match status" value="1"/>
</dbReference>
<keyword evidence="15 17" id="KW-0472">Membrane</keyword>
<dbReference type="CDD" id="cd10322">
    <property type="entry name" value="SLC5sbd"/>
    <property type="match status" value="1"/>
</dbReference>
<dbReference type="InterPro" id="IPR038377">
    <property type="entry name" value="Na/Glc_symporter_sf"/>
</dbReference>
<keyword evidence="20" id="KW-1185">Reference proteome</keyword>
<dbReference type="Gene3D" id="1.10.287.130">
    <property type="match status" value="1"/>
</dbReference>
<evidence type="ECO:0000256" key="15">
    <source>
        <dbReference type="ARBA" id="ARBA00023136"/>
    </source>
</evidence>
<dbReference type="InterPro" id="IPR003594">
    <property type="entry name" value="HATPase_dom"/>
</dbReference>
<dbReference type="GO" id="GO:0045121">
    <property type="term" value="C:membrane raft"/>
    <property type="evidence" value="ECO:0007669"/>
    <property type="project" value="UniProtKB-SubCell"/>
</dbReference>
<feature type="transmembrane region" description="Helical" evidence="17">
    <location>
        <begin position="6"/>
        <end position="24"/>
    </location>
</feature>
<sequence length="898" mass="100167">MSSFWIICWSLVYLLLLFVIADRAERRSSHKRSWVNNPYVYALSLAVYCTAWTFYGSVGRAAESGPDFLSVYIGPTLVIPLWWIIFRKIIRICKVQRITSIADFISARYGKSRALGVIVTVVCLLGIIPYISIQLKAITSSFLILSGNETSPNQSFLSDQSFYIALMLIVFAILFGTRKLEANERHEGLVAAIAFESLVKLFAFLAVGLFITFGIFNGFDDIVTRAVKVPELRKLFTLPENQTGNWFWHCFLAAIAILFLPRQFQVTVVENIDENHLKKAQWLFPLYLLIINIFVLPIALSGKLLFANEAIKSDTYLLAIPLHFKQQGLAFLTYLGGFSAATSMIIVECTALTVMFSNNLLMPFLVSRRGWQERMGSSIGSFVITARRLFIAVIILLAYAYYKNVSDKYSLVSVGMVSFAAVAQFAPAALGGICWKRANLTGAMSGILAGTIVWFYTLIIPSMASNGLISSDFLAHGPAHIHWLRPEAFLGLEGMDSLSHGVFWSLLFNVSFYVFGALNFSQSAVEHNQAALFVDIFKYDTSYERSVAWRGKALVTDVTNLLSKFFGEMRAQRAVTLYVKRNKLALSAKYADPQLVNYAEKMLSGAIGAASARVVVASVAKEEPVTVDEVIDILKTSQELRLVNEELTRKSRELEQLTGQLKEANERLQQADREKDDFLSTVTHEIRTPMTSIRALSEIVHDNPDMDEEQQKHFLSTIIKESDRLTRLINQVLDLERFETGKYQLTNETFQPETLIDESINSITALATEKNIVIQTSYAGKLPTINGDFDRLMQVLINLLSNAIKFCPPQNGLIEVKAMVEGNHLSIGVKDNGPGISAEHIALIFDKFYQGNAPLARKPKGSGLGLAISKKIIELHQGSIHVQSTVGEGTLFTFEIPV</sequence>
<dbReference type="CDD" id="cd00082">
    <property type="entry name" value="HisKA"/>
    <property type="match status" value="1"/>
</dbReference>
<dbReference type="GO" id="GO:0022857">
    <property type="term" value="F:transmembrane transporter activity"/>
    <property type="evidence" value="ECO:0007669"/>
    <property type="project" value="InterPro"/>
</dbReference>
<dbReference type="PANTHER" id="PTHR43711:SF1">
    <property type="entry name" value="HISTIDINE KINASE 1"/>
    <property type="match status" value="1"/>
</dbReference>
<keyword evidence="16" id="KW-0175">Coiled coil</keyword>
<evidence type="ECO:0000256" key="11">
    <source>
        <dbReference type="ARBA" id="ARBA00022777"/>
    </source>
</evidence>
<evidence type="ECO:0000259" key="18">
    <source>
        <dbReference type="PROSITE" id="PS50109"/>
    </source>
</evidence>
<evidence type="ECO:0000256" key="17">
    <source>
        <dbReference type="SAM" id="Phobius"/>
    </source>
</evidence>
<dbReference type="InterPro" id="IPR001734">
    <property type="entry name" value="Na/solute_symporter"/>
</dbReference>
<feature type="domain" description="Histidine kinase" evidence="18">
    <location>
        <begin position="681"/>
        <end position="898"/>
    </location>
</feature>
<feature type="transmembrane region" description="Helical" evidence="17">
    <location>
        <begin position="331"/>
        <end position="358"/>
    </location>
</feature>
<dbReference type="SMART" id="SM00387">
    <property type="entry name" value="HATPase_c"/>
    <property type="match status" value="1"/>
</dbReference>
<feature type="transmembrane region" description="Helical" evidence="17">
    <location>
        <begin position="414"/>
        <end position="435"/>
    </location>
</feature>